<dbReference type="AlphaFoldDB" id="A0A9X4QS67"/>
<protein>
    <recommendedName>
        <fullName evidence="10">Sugar ABC transporter permease</fullName>
    </recommendedName>
</protein>
<keyword evidence="2" id="KW-0813">Transport</keyword>
<evidence type="ECO:0000256" key="2">
    <source>
        <dbReference type="ARBA" id="ARBA00022448"/>
    </source>
</evidence>
<feature type="transmembrane region" description="Helical" evidence="7">
    <location>
        <begin position="121"/>
        <end position="141"/>
    </location>
</feature>
<dbReference type="InterPro" id="IPR035906">
    <property type="entry name" value="MetI-like_sf"/>
</dbReference>
<reference evidence="8" key="1">
    <citation type="submission" date="2022-10" db="EMBL/GenBank/DDBJ databases">
        <title>Comparative genomic analysis of Cohnella hashimotonis sp. nov., isolated from the International Space Station.</title>
        <authorList>
            <person name="Simpson A."/>
            <person name="Venkateswaran K."/>
        </authorList>
    </citation>
    <scope>NUCLEOTIDE SEQUENCE</scope>
    <source>
        <strain evidence="8">DSM 28161</strain>
    </source>
</reference>
<comment type="subcellular location">
    <subcellularLocation>
        <location evidence="1">Cell membrane</location>
        <topology evidence="1">Multi-pass membrane protein</topology>
    </subcellularLocation>
</comment>
<dbReference type="SUPFAM" id="SSF161098">
    <property type="entry name" value="MetI-like"/>
    <property type="match status" value="1"/>
</dbReference>
<dbReference type="RefSeq" id="WP_277528551.1">
    <property type="nucleotide sequence ID" value="NZ_JAPDIA010000001.1"/>
</dbReference>
<gene>
    <name evidence="8" type="ORF">OMP40_01380</name>
</gene>
<evidence type="ECO:0000313" key="8">
    <source>
        <dbReference type="EMBL" id="MDG0808212.1"/>
    </source>
</evidence>
<dbReference type="PANTHER" id="PTHR30193:SF44">
    <property type="entry name" value="LACTOSE TRANSPORT SYSTEM PERMEASE PROTEIN LACF"/>
    <property type="match status" value="1"/>
</dbReference>
<accession>A0A9X4QS67</accession>
<evidence type="ECO:0000256" key="1">
    <source>
        <dbReference type="ARBA" id="ARBA00004651"/>
    </source>
</evidence>
<dbReference type="Gene3D" id="1.10.3720.10">
    <property type="entry name" value="MetI-like"/>
    <property type="match status" value="1"/>
</dbReference>
<dbReference type="InterPro" id="IPR051393">
    <property type="entry name" value="ABC_transporter_permease"/>
</dbReference>
<dbReference type="GO" id="GO:0005886">
    <property type="term" value="C:plasma membrane"/>
    <property type="evidence" value="ECO:0007669"/>
    <property type="project" value="UniProtKB-SubCell"/>
</dbReference>
<evidence type="ECO:0000256" key="6">
    <source>
        <dbReference type="ARBA" id="ARBA00023136"/>
    </source>
</evidence>
<evidence type="ECO:0000313" key="9">
    <source>
        <dbReference type="Proteomes" id="UP001153404"/>
    </source>
</evidence>
<evidence type="ECO:0000256" key="3">
    <source>
        <dbReference type="ARBA" id="ARBA00022475"/>
    </source>
</evidence>
<feature type="transmembrane region" description="Helical" evidence="7">
    <location>
        <begin position="21"/>
        <end position="40"/>
    </location>
</feature>
<evidence type="ECO:0000256" key="5">
    <source>
        <dbReference type="ARBA" id="ARBA00022989"/>
    </source>
</evidence>
<dbReference type="Proteomes" id="UP001153404">
    <property type="component" value="Unassembled WGS sequence"/>
</dbReference>
<organism evidence="8 9">
    <name type="scientific">Cohnella rhizosphaerae</name>
    <dbReference type="NCBI Taxonomy" id="1457232"/>
    <lineage>
        <taxon>Bacteria</taxon>
        <taxon>Bacillati</taxon>
        <taxon>Bacillota</taxon>
        <taxon>Bacilli</taxon>
        <taxon>Bacillales</taxon>
        <taxon>Paenibacillaceae</taxon>
        <taxon>Cohnella</taxon>
    </lineage>
</organism>
<comment type="caution">
    <text evidence="8">The sequence shown here is derived from an EMBL/GenBank/DDBJ whole genome shotgun (WGS) entry which is preliminary data.</text>
</comment>
<dbReference type="PANTHER" id="PTHR30193">
    <property type="entry name" value="ABC TRANSPORTER PERMEASE PROTEIN"/>
    <property type="match status" value="1"/>
</dbReference>
<keyword evidence="4 7" id="KW-0812">Transmembrane</keyword>
<feature type="transmembrane region" description="Helical" evidence="7">
    <location>
        <begin position="86"/>
        <end position="109"/>
    </location>
</feature>
<evidence type="ECO:0000256" key="7">
    <source>
        <dbReference type="SAM" id="Phobius"/>
    </source>
</evidence>
<keyword evidence="6 7" id="KW-0472">Membrane</keyword>
<name>A0A9X4QS67_9BACL</name>
<sequence>MTETTSSPLARKIKIGFLSNWEFYVMLLPAIAVTFVFSYLPMYGLQIAFKTTRLGANYLNGEWIGFDNFIRFFNAGWFGIVMKNTILLSVVSYLITFPFTILLALMIFNSVNKRLAKFTQTFTYLPHLLSSVLVIGILNLFCNGETGLINILLRLMGQEAISFFWKKRFGAPDVHDHESMAACRVFGDRVFGGPEFHRPFHCRVGAYRWRE</sequence>
<evidence type="ECO:0000256" key="4">
    <source>
        <dbReference type="ARBA" id="ARBA00022692"/>
    </source>
</evidence>
<keyword evidence="5 7" id="KW-1133">Transmembrane helix</keyword>
<proteinExistence type="predicted"/>
<keyword evidence="9" id="KW-1185">Reference proteome</keyword>
<evidence type="ECO:0008006" key="10">
    <source>
        <dbReference type="Google" id="ProtNLM"/>
    </source>
</evidence>
<keyword evidence="3" id="KW-1003">Cell membrane</keyword>
<dbReference type="EMBL" id="JAPDIA010000001">
    <property type="protein sequence ID" value="MDG0808212.1"/>
    <property type="molecule type" value="Genomic_DNA"/>
</dbReference>